<dbReference type="AlphaFoldDB" id="A0A2A9DX47"/>
<keyword evidence="6 11" id="KW-0547">Nucleotide-binding</keyword>
<evidence type="ECO:0000256" key="1">
    <source>
        <dbReference type="ARBA" id="ARBA00001946"/>
    </source>
</evidence>
<evidence type="ECO:0000256" key="9">
    <source>
        <dbReference type="ARBA" id="ARBA00030592"/>
    </source>
</evidence>
<dbReference type="EC" id="6.3.2.17" evidence="3"/>
<organism evidence="14 15">
    <name type="scientific">Paramicrobacterium agarici</name>
    <dbReference type="NCBI Taxonomy" id="630514"/>
    <lineage>
        <taxon>Bacteria</taxon>
        <taxon>Bacillati</taxon>
        <taxon>Actinomycetota</taxon>
        <taxon>Actinomycetes</taxon>
        <taxon>Micrococcales</taxon>
        <taxon>Microbacteriaceae</taxon>
        <taxon>Paramicrobacterium</taxon>
    </lineage>
</organism>
<keyword evidence="15" id="KW-1185">Reference proteome</keyword>
<evidence type="ECO:0000256" key="8">
    <source>
        <dbReference type="ARBA" id="ARBA00022842"/>
    </source>
</evidence>
<feature type="domain" description="Mur ligase central" evidence="13">
    <location>
        <begin position="57"/>
        <end position="288"/>
    </location>
</feature>
<dbReference type="NCBIfam" id="TIGR01499">
    <property type="entry name" value="folC"/>
    <property type="match status" value="1"/>
</dbReference>
<evidence type="ECO:0000259" key="13">
    <source>
        <dbReference type="Pfam" id="PF08245"/>
    </source>
</evidence>
<evidence type="ECO:0000256" key="11">
    <source>
        <dbReference type="PIRNR" id="PIRNR001563"/>
    </source>
</evidence>
<dbReference type="Pfam" id="PF08245">
    <property type="entry name" value="Mur_ligase_M"/>
    <property type="match status" value="1"/>
</dbReference>
<evidence type="ECO:0000256" key="3">
    <source>
        <dbReference type="ARBA" id="ARBA00013025"/>
    </source>
</evidence>
<comment type="similarity">
    <text evidence="2 11">Belongs to the folylpolyglutamate synthase family.</text>
</comment>
<dbReference type="Proteomes" id="UP000221369">
    <property type="component" value="Unassembled WGS sequence"/>
</dbReference>
<dbReference type="PANTHER" id="PTHR11136:SF0">
    <property type="entry name" value="DIHYDROFOLATE SYNTHETASE-RELATED"/>
    <property type="match status" value="1"/>
</dbReference>
<gene>
    <name evidence="14" type="ORF">ATJ78_2107</name>
</gene>
<dbReference type="InterPro" id="IPR004101">
    <property type="entry name" value="Mur_ligase_C"/>
</dbReference>
<protein>
    <recommendedName>
        <fullName evidence="3">tetrahydrofolate synthase</fullName>
        <ecNumber evidence="3">6.3.2.17</ecNumber>
    </recommendedName>
    <alternativeName>
        <fullName evidence="9">Tetrahydrofolylpolyglutamate synthase</fullName>
    </alternativeName>
</protein>
<dbReference type="RefSeq" id="WP_098407528.1">
    <property type="nucleotide sequence ID" value="NZ_PDJE01000001.1"/>
</dbReference>
<keyword evidence="4 11" id="KW-0436">Ligase</keyword>
<dbReference type="PIRSF" id="PIRSF001563">
    <property type="entry name" value="Folylpolyglu_synth"/>
    <property type="match status" value="1"/>
</dbReference>
<evidence type="ECO:0000313" key="15">
    <source>
        <dbReference type="Proteomes" id="UP000221369"/>
    </source>
</evidence>
<evidence type="ECO:0000256" key="5">
    <source>
        <dbReference type="ARBA" id="ARBA00022723"/>
    </source>
</evidence>
<evidence type="ECO:0000256" key="7">
    <source>
        <dbReference type="ARBA" id="ARBA00022840"/>
    </source>
</evidence>
<sequence>MSEPVVGSSGFAAEAADTIAELYARTGEGRPRPRLDPTRRLVELLGDPQAACPIIHVTGTNGKSSTSRFIESILRAHGLRTGLFTSPHLKSFNERITIDGEPISNDKLVENWRDIKPYVEMIDGQLQDEGEVRLTFFETLTALAFASFAEAPVDVAVVEVGMGGEWDSTNVADASVAVFTPIDIDHSATLGGTIAEIAATKAGIIKRGSRVVSATQVPVALAEIERAAARLEAPVTLEDRDFVLSSDVVAVGGQQITVQGRSAAYDGLFLPVFGDHQGRNAALAIAVCETFLGDGGVPLDPEVLAQGLAEARSPGRLEIAATQPTILVDAAHNPHGAQSLADALQRYFDSDNVGLVIGVLDDKDARGILDHLLPVAERVFTTHVESERARDAEALAAEVRRATSDTPVVAYDSVDEALSIARDWASEEPGRIVLVAGSVILAGEALLVVDDRGWA</sequence>
<dbReference type="PROSITE" id="PS01011">
    <property type="entry name" value="FOLYLPOLYGLU_SYNT_1"/>
    <property type="match status" value="1"/>
</dbReference>
<evidence type="ECO:0000256" key="10">
    <source>
        <dbReference type="ARBA" id="ARBA00047493"/>
    </source>
</evidence>
<dbReference type="InterPro" id="IPR018109">
    <property type="entry name" value="Folylpolyglutamate_synth_CS"/>
</dbReference>
<dbReference type="GO" id="GO:0046872">
    <property type="term" value="F:metal ion binding"/>
    <property type="evidence" value="ECO:0007669"/>
    <property type="project" value="UniProtKB-KW"/>
</dbReference>
<dbReference type="SUPFAM" id="SSF53244">
    <property type="entry name" value="MurD-like peptide ligases, peptide-binding domain"/>
    <property type="match status" value="1"/>
</dbReference>
<dbReference type="GO" id="GO:0005524">
    <property type="term" value="F:ATP binding"/>
    <property type="evidence" value="ECO:0007669"/>
    <property type="project" value="UniProtKB-KW"/>
</dbReference>
<dbReference type="InterPro" id="IPR001645">
    <property type="entry name" value="Folylpolyglutamate_synth"/>
</dbReference>
<keyword evidence="7 11" id="KW-0067">ATP-binding</keyword>
<reference evidence="14 15" key="1">
    <citation type="submission" date="2017-10" db="EMBL/GenBank/DDBJ databases">
        <title>Sequencing the genomes of 1000 actinobacteria strains.</title>
        <authorList>
            <person name="Klenk H.-P."/>
        </authorList>
    </citation>
    <scope>NUCLEOTIDE SEQUENCE [LARGE SCALE GENOMIC DNA]</scope>
    <source>
        <strain evidence="14 15">DSM 21798</strain>
    </source>
</reference>
<dbReference type="GO" id="GO:0008841">
    <property type="term" value="F:dihydrofolate synthase activity"/>
    <property type="evidence" value="ECO:0007669"/>
    <property type="project" value="TreeGrafter"/>
</dbReference>
<dbReference type="SUPFAM" id="SSF53623">
    <property type="entry name" value="MurD-like peptide ligases, catalytic domain"/>
    <property type="match status" value="1"/>
</dbReference>
<evidence type="ECO:0000256" key="4">
    <source>
        <dbReference type="ARBA" id="ARBA00022598"/>
    </source>
</evidence>
<dbReference type="Pfam" id="PF02875">
    <property type="entry name" value="Mur_ligase_C"/>
    <property type="match status" value="1"/>
</dbReference>
<keyword evidence="5" id="KW-0479">Metal-binding</keyword>
<dbReference type="EMBL" id="PDJE01000001">
    <property type="protein sequence ID" value="PFG31154.1"/>
    <property type="molecule type" value="Genomic_DNA"/>
</dbReference>
<keyword evidence="8" id="KW-0460">Magnesium</keyword>
<accession>A0A2A9DX47</accession>
<evidence type="ECO:0000313" key="14">
    <source>
        <dbReference type="EMBL" id="PFG31154.1"/>
    </source>
</evidence>
<comment type="cofactor">
    <cofactor evidence="1">
        <name>Mg(2+)</name>
        <dbReference type="ChEBI" id="CHEBI:18420"/>
    </cofactor>
</comment>
<name>A0A2A9DX47_9MICO</name>
<evidence type="ECO:0000256" key="6">
    <source>
        <dbReference type="ARBA" id="ARBA00022741"/>
    </source>
</evidence>
<dbReference type="InterPro" id="IPR036615">
    <property type="entry name" value="Mur_ligase_C_dom_sf"/>
</dbReference>
<dbReference type="Gene3D" id="3.40.1190.10">
    <property type="entry name" value="Mur-like, catalytic domain"/>
    <property type="match status" value="1"/>
</dbReference>
<dbReference type="GO" id="GO:0004326">
    <property type="term" value="F:tetrahydrofolylpolyglutamate synthase activity"/>
    <property type="evidence" value="ECO:0007669"/>
    <property type="project" value="UniProtKB-EC"/>
</dbReference>
<dbReference type="InterPro" id="IPR013221">
    <property type="entry name" value="Mur_ligase_cen"/>
</dbReference>
<dbReference type="InterPro" id="IPR036565">
    <property type="entry name" value="Mur-like_cat_sf"/>
</dbReference>
<dbReference type="FunFam" id="3.40.1190.10:FF:000011">
    <property type="entry name" value="Folylpolyglutamate synthase/dihydrofolate synthase"/>
    <property type="match status" value="1"/>
</dbReference>
<comment type="catalytic activity">
    <reaction evidence="10">
        <text>(6S)-5,6,7,8-tetrahydrofolyl-(gamma-L-Glu)(n) + L-glutamate + ATP = (6S)-5,6,7,8-tetrahydrofolyl-(gamma-L-Glu)(n+1) + ADP + phosphate + H(+)</text>
        <dbReference type="Rhea" id="RHEA:10580"/>
        <dbReference type="Rhea" id="RHEA-COMP:14738"/>
        <dbReference type="Rhea" id="RHEA-COMP:14740"/>
        <dbReference type="ChEBI" id="CHEBI:15378"/>
        <dbReference type="ChEBI" id="CHEBI:29985"/>
        <dbReference type="ChEBI" id="CHEBI:30616"/>
        <dbReference type="ChEBI" id="CHEBI:43474"/>
        <dbReference type="ChEBI" id="CHEBI:141005"/>
        <dbReference type="ChEBI" id="CHEBI:456216"/>
        <dbReference type="EC" id="6.3.2.17"/>
    </reaction>
</comment>
<evidence type="ECO:0000256" key="2">
    <source>
        <dbReference type="ARBA" id="ARBA00008276"/>
    </source>
</evidence>
<dbReference type="GO" id="GO:0005737">
    <property type="term" value="C:cytoplasm"/>
    <property type="evidence" value="ECO:0007669"/>
    <property type="project" value="TreeGrafter"/>
</dbReference>
<dbReference type="PANTHER" id="PTHR11136">
    <property type="entry name" value="FOLYLPOLYGLUTAMATE SYNTHASE-RELATED"/>
    <property type="match status" value="1"/>
</dbReference>
<feature type="domain" description="Mur ligase C-terminal" evidence="12">
    <location>
        <begin position="315"/>
        <end position="438"/>
    </location>
</feature>
<evidence type="ECO:0000259" key="12">
    <source>
        <dbReference type="Pfam" id="PF02875"/>
    </source>
</evidence>
<dbReference type="Gene3D" id="3.90.190.20">
    <property type="entry name" value="Mur ligase, C-terminal domain"/>
    <property type="match status" value="1"/>
</dbReference>
<comment type="caution">
    <text evidence="14">The sequence shown here is derived from an EMBL/GenBank/DDBJ whole genome shotgun (WGS) entry which is preliminary data.</text>
</comment>
<proteinExistence type="inferred from homology"/>